<evidence type="ECO:0000313" key="2">
    <source>
        <dbReference type="Proteomes" id="UP000003676"/>
    </source>
</evidence>
<protein>
    <submittedName>
        <fullName evidence="1">Uncharacterized protein</fullName>
    </submittedName>
</protein>
<dbReference type="Proteomes" id="UP000003676">
    <property type="component" value="Unassembled WGS sequence"/>
</dbReference>
<name>B6WTA9_9BACT</name>
<organism evidence="1 2">
    <name type="scientific">Desulfovibrio piger ATCC 29098</name>
    <dbReference type="NCBI Taxonomy" id="411464"/>
    <lineage>
        <taxon>Bacteria</taxon>
        <taxon>Pseudomonadati</taxon>
        <taxon>Thermodesulfobacteriota</taxon>
        <taxon>Desulfovibrionia</taxon>
        <taxon>Desulfovibrionales</taxon>
        <taxon>Desulfovibrionaceae</taxon>
        <taxon>Desulfovibrio</taxon>
    </lineage>
</organism>
<dbReference type="AlphaFoldDB" id="B6WTA9"/>
<evidence type="ECO:0000313" key="1">
    <source>
        <dbReference type="EMBL" id="EEB33800.1"/>
    </source>
</evidence>
<reference evidence="1 2" key="1">
    <citation type="submission" date="2008-10" db="EMBL/GenBank/DDBJ databases">
        <title>Draft genome sequence of Desulvovibrio piger (ATCC 29098).</title>
        <authorList>
            <person name="Sudarsanam P."/>
            <person name="Ley R."/>
            <person name="Guruge J."/>
            <person name="Turnbaugh P.J."/>
            <person name="Mahowald M."/>
            <person name="Liep D."/>
            <person name="Gordon J."/>
        </authorList>
    </citation>
    <scope>NUCLEOTIDE SEQUENCE [LARGE SCALE GENOMIC DNA]</scope>
    <source>
        <strain evidence="1 2">ATCC 29098</strain>
    </source>
</reference>
<accession>B6WTA9</accession>
<gene>
    <name evidence="1" type="ORF">DESPIG_01315</name>
</gene>
<reference evidence="1 2" key="2">
    <citation type="submission" date="2008-10" db="EMBL/GenBank/DDBJ databases">
        <authorList>
            <person name="Fulton L."/>
            <person name="Clifton S."/>
            <person name="Fulton B."/>
            <person name="Xu J."/>
            <person name="Minx P."/>
            <person name="Pepin K.H."/>
            <person name="Johnson M."/>
            <person name="Bhonagiri V."/>
            <person name="Nash W.E."/>
            <person name="Mardis E.R."/>
            <person name="Wilson R.K."/>
        </authorList>
    </citation>
    <scope>NUCLEOTIDE SEQUENCE [LARGE SCALE GENOMIC DNA]</scope>
    <source>
        <strain evidence="1 2">ATCC 29098</strain>
    </source>
</reference>
<proteinExistence type="predicted"/>
<comment type="caution">
    <text evidence="1">The sequence shown here is derived from an EMBL/GenBank/DDBJ whole genome shotgun (WGS) entry which is preliminary data.</text>
</comment>
<dbReference type="EMBL" id="ABXU01000030">
    <property type="protein sequence ID" value="EEB33800.1"/>
    <property type="molecule type" value="Genomic_DNA"/>
</dbReference>
<dbReference type="HOGENOM" id="CLU_3167291_0_0_7"/>
<sequence length="47" mass="5669">MNCIFKRLQVERPLTEDEIRHANEEAEALVMDEYDSLHKHVFEKEQP</sequence>